<name>A0ABT9GA10_9GAMM</name>
<keyword evidence="1" id="KW-0812">Transmembrane</keyword>
<evidence type="ECO:0000313" key="2">
    <source>
        <dbReference type="EMBL" id="MDP4482709.1"/>
    </source>
</evidence>
<gene>
    <name evidence="2" type="ORF">QDH73_01435</name>
</gene>
<reference evidence="2 3" key="1">
    <citation type="submission" date="2023-04" db="EMBL/GenBank/DDBJ databases">
        <title>Novel Pseudoalteromonas species isolated from Pacific coral.</title>
        <authorList>
            <person name="Videau P."/>
            <person name="Shlafstein M.D."/>
            <person name="Oline D.K."/>
            <person name="Strangman W.K."/>
            <person name="Hahnke R.L."/>
            <person name="Saw J.H."/>
            <person name="Ushijima B."/>
        </authorList>
    </citation>
    <scope>NUCLEOTIDE SEQUENCE [LARGE SCALE GENOMIC DNA]</scope>
    <source>
        <strain evidence="2 3">LMG 14908</strain>
    </source>
</reference>
<dbReference type="RefSeq" id="WP_052201193.1">
    <property type="nucleotide sequence ID" value="NZ_JASGWX010000001.1"/>
</dbReference>
<keyword evidence="1" id="KW-0472">Membrane</keyword>
<sequence>MNLDLFWPHLIKESATAKSKNQSIDLAAIKDIEASKNKRNRMLSFFQNETDNGSDLLLEEARRLYDQEIGRRASADNKAGVYIAAVLALLSILITQLPTVLKNDIYLFTQILSITSLSLGVTNLLRALMWAQNVLKVSAFHTLNSLDLLECRKTNEPSLELAKYTLTALRKNYDLTNDKVTYIKMTHALMISASFWLLVLLVTQVATHIFPLLAEKFETIDFLKNIVLCFNFE</sequence>
<accession>A0ABT9GA10</accession>
<organism evidence="2 3">
    <name type="scientific">Pseudoalteromonas distincta</name>
    <dbReference type="NCBI Taxonomy" id="77608"/>
    <lineage>
        <taxon>Bacteria</taxon>
        <taxon>Pseudomonadati</taxon>
        <taxon>Pseudomonadota</taxon>
        <taxon>Gammaproteobacteria</taxon>
        <taxon>Alteromonadales</taxon>
        <taxon>Pseudoalteromonadaceae</taxon>
        <taxon>Pseudoalteromonas</taxon>
    </lineage>
</organism>
<evidence type="ECO:0000313" key="3">
    <source>
        <dbReference type="Proteomes" id="UP001242314"/>
    </source>
</evidence>
<dbReference type="Proteomes" id="UP001242314">
    <property type="component" value="Unassembled WGS sequence"/>
</dbReference>
<comment type="caution">
    <text evidence="2">The sequence shown here is derived from an EMBL/GenBank/DDBJ whole genome shotgun (WGS) entry which is preliminary data.</text>
</comment>
<feature type="transmembrane region" description="Helical" evidence="1">
    <location>
        <begin position="79"/>
        <end position="99"/>
    </location>
</feature>
<dbReference type="EMBL" id="JASGWX010000001">
    <property type="protein sequence ID" value="MDP4482709.1"/>
    <property type="molecule type" value="Genomic_DNA"/>
</dbReference>
<evidence type="ECO:0008006" key="4">
    <source>
        <dbReference type="Google" id="ProtNLM"/>
    </source>
</evidence>
<keyword evidence="3" id="KW-1185">Reference proteome</keyword>
<evidence type="ECO:0000256" key="1">
    <source>
        <dbReference type="SAM" id="Phobius"/>
    </source>
</evidence>
<proteinExistence type="predicted"/>
<feature type="transmembrane region" description="Helical" evidence="1">
    <location>
        <begin position="188"/>
        <end position="210"/>
    </location>
</feature>
<feature type="transmembrane region" description="Helical" evidence="1">
    <location>
        <begin position="105"/>
        <end position="125"/>
    </location>
</feature>
<keyword evidence="1" id="KW-1133">Transmembrane helix</keyword>
<protein>
    <recommendedName>
        <fullName evidence="4">SMODS and SLOG-associating 2TM effector domain-containing protein</fullName>
    </recommendedName>
</protein>